<reference evidence="2" key="1">
    <citation type="journal article" date="2013" name="Genome Biol.">
        <title>Draft genome of the mountain pine beetle, Dendroctonus ponderosae Hopkins, a major forest pest.</title>
        <authorList>
            <person name="Keeling C.I."/>
            <person name="Yuen M.M."/>
            <person name="Liao N.Y."/>
            <person name="Docking T.R."/>
            <person name="Chan S.K."/>
            <person name="Taylor G.A."/>
            <person name="Palmquist D.L."/>
            <person name="Jackman S.D."/>
            <person name="Nguyen A."/>
            <person name="Li M."/>
            <person name="Henderson H."/>
            <person name="Janes J.K."/>
            <person name="Zhao Y."/>
            <person name="Pandoh P."/>
            <person name="Moore R."/>
            <person name="Sperling F.A."/>
            <person name="Huber D.P."/>
            <person name="Birol I."/>
            <person name="Jones S.J."/>
            <person name="Bohlmann J."/>
        </authorList>
    </citation>
    <scope>NUCLEOTIDE SEQUENCE</scope>
</reference>
<dbReference type="SMART" id="SM00310">
    <property type="entry name" value="PTBI"/>
    <property type="match status" value="1"/>
</dbReference>
<dbReference type="GO" id="GO:0007265">
    <property type="term" value="P:Ras protein signal transduction"/>
    <property type="evidence" value="ECO:0007669"/>
    <property type="project" value="TreeGrafter"/>
</dbReference>
<protein>
    <submittedName>
        <fullName evidence="2">Uncharacterized protein</fullName>
    </submittedName>
</protein>
<dbReference type="InterPro" id="IPR001849">
    <property type="entry name" value="PH_domain"/>
</dbReference>
<dbReference type="PROSITE" id="PS51064">
    <property type="entry name" value="IRS_PTB"/>
    <property type="match status" value="1"/>
</dbReference>
<sequence>MQSDEPVMKGWICPQKTWQKKYCVLYERSSSGLARVEIYENVQRTGQAKIVTLEDVVKISPKATKQINIVTKNAIMEFETINDEDSTLWFEMLKKVAFSDGESAKNDGIEQDNELYCSVDEGVFFVKLHPSEASQRCNLIEKTYILQVTESALHLLHPDNTLLYSWPFSFIRKYGYKDRKFTFEAGRKCATGEGVFYLEHPNHNEIYRYLSAKMKQMKKKLKRAPSLTDVTESHFLPILAMEAGSRSPLPLSFTAQSSFQETSMISSLHSTFRIPSQEHLNSNKEVPQKPMRKFAPSKNDNQKLMPKNADSSHINVDEPSSTDKYDTVETRIDAWKTLGMQEPAYSDCDDRHLVQSTGEIALTEKPRAPAVISEPVTSPLSHYYDRLQHFGSTNALNINPDYKLVSANRSFENLNYPKDSLPDGEEQYISWPFKPSAGSCKAPNGTQELTQAFDEDGYDHLNFFGQTSVFTSPDYKQVVASSPLHSLKPASNLYEEINTIEPTRVADDSHLGYASIKKDSTGRVVIEDSTEESQRVAHQFQNHQPYAIISKPKRV</sequence>
<proteinExistence type="predicted"/>
<accession>N6SWX6</accession>
<feature type="non-terminal residue" evidence="2">
    <location>
        <position position="1"/>
    </location>
</feature>
<dbReference type="SUPFAM" id="SSF50729">
    <property type="entry name" value="PH domain-like"/>
    <property type="match status" value="2"/>
</dbReference>
<dbReference type="HOGENOM" id="CLU_035187_0_0_1"/>
<dbReference type="OrthoDB" id="6243387at2759"/>
<dbReference type="PANTHER" id="PTHR21258">
    <property type="entry name" value="DOCKING PROTEIN RELATED"/>
    <property type="match status" value="1"/>
</dbReference>
<dbReference type="EMBL" id="KB741224">
    <property type="protein sequence ID" value="ENN72294.1"/>
    <property type="molecule type" value="Genomic_DNA"/>
</dbReference>
<evidence type="ECO:0000313" key="2">
    <source>
        <dbReference type="EMBL" id="ENN72294.1"/>
    </source>
</evidence>
<organism evidence="2">
    <name type="scientific">Dendroctonus ponderosae</name>
    <name type="common">Mountain pine beetle</name>
    <dbReference type="NCBI Taxonomy" id="77166"/>
    <lineage>
        <taxon>Eukaryota</taxon>
        <taxon>Metazoa</taxon>
        <taxon>Ecdysozoa</taxon>
        <taxon>Arthropoda</taxon>
        <taxon>Hexapoda</taxon>
        <taxon>Insecta</taxon>
        <taxon>Pterygota</taxon>
        <taxon>Neoptera</taxon>
        <taxon>Endopterygota</taxon>
        <taxon>Coleoptera</taxon>
        <taxon>Polyphaga</taxon>
        <taxon>Cucujiformia</taxon>
        <taxon>Curculionidae</taxon>
        <taxon>Scolytinae</taxon>
        <taxon>Dendroctonus</taxon>
    </lineage>
</organism>
<dbReference type="PROSITE" id="PS50003">
    <property type="entry name" value="PH_DOMAIN"/>
    <property type="match status" value="1"/>
</dbReference>
<feature type="region of interest" description="Disordered" evidence="1">
    <location>
        <begin position="280"/>
        <end position="323"/>
    </location>
</feature>
<dbReference type="GO" id="GO:0043410">
    <property type="term" value="P:positive regulation of MAPK cascade"/>
    <property type="evidence" value="ECO:0007669"/>
    <property type="project" value="TreeGrafter"/>
</dbReference>
<dbReference type="GO" id="GO:0007169">
    <property type="term" value="P:cell surface receptor protein tyrosine kinase signaling pathway"/>
    <property type="evidence" value="ECO:0007669"/>
    <property type="project" value="TreeGrafter"/>
</dbReference>
<dbReference type="AlphaFoldDB" id="N6SWX6"/>
<dbReference type="GO" id="GO:0005737">
    <property type="term" value="C:cytoplasm"/>
    <property type="evidence" value="ECO:0007669"/>
    <property type="project" value="TreeGrafter"/>
</dbReference>
<evidence type="ECO:0000256" key="1">
    <source>
        <dbReference type="SAM" id="MobiDB-lite"/>
    </source>
</evidence>
<dbReference type="SMART" id="SM00233">
    <property type="entry name" value="PH"/>
    <property type="match status" value="1"/>
</dbReference>
<dbReference type="Pfam" id="PF02174">
    <property type="entry name" value="IRS"/>
    <property type="match status" value="1"/>
</dbReference>
<dbReference type="InterPro" id="IPR002404">
    <property type="entry name" value="IRS_PTB"/>
</dbReference>
<dbReference type="OMA" id="MCESKED"/>
<dbReference type="SMART" id="SM01244">
    <property type="entry name" value="IRS"/>
    <property type="match status" value="1"/>
</dbReference>
<dbReference type="Gene3D" id="2.30.29.30">
    <property type="entry name" value="Pleckstrin-homology domain (PH domain)/Phosphotyrosine-binding domain (PTB)"/>
    <property type="match status" value="2"/>
</dbReference>
<gene>
    <name evidence="2" type="ORF">YQE_11037</name>
</gene>
<dbReference type="InterPro" id="IPR050996">
    <property type="entry name" value="Docking_Protein_DOK"/>
</dbReference>
<name>N6SWX6_DENPD</name>
<dbReference type="PANTHER" id="PTHR21258:SF62">
    <property type="entry name" value="INSULIN RECEPTOR SUBSTRATE 1"/>
    <property type="match status" value="1"/>
</dbReference>
<dbReference type="InterPro" id="IPR011993">
    <property type="entry name" value="PH-like_dom_sf"/>
</dbReference>